<dbReference type="InterPro" id="IPR012340">
    <property type="entry name" value="NA-bd_OB-fold"/>
</dbReference>
<dbReference type="GO" id="GO:0003677">
    <property type="term" value="F:DNA binding"/>
    <property type="evidence" value="ECO:0007669"/>
    <property type="project" value="UniProtKB-KW"/>
</dbReference>
<sequence>MDSVCKTHVKLLVFDLNSLTQRRSDPTNFLRKGIRVSRAETLGTVVSTELKLGKFLKFTIDDGTGCIPCILWLNHLTSPYFSRRTPSDVRLLASKAAAFAATVRIGAVVRVRGRIGSYRGVVQITVSDVVVEKDSNAEILHWLDCIRLAKKCYDVPP</sequence>
<comment type="subcellular location">
    <subcellularLocation>
        <location evidence="2">Chromosome</location>
        <location evidence="2">Telomere</location>
    </subcellularLocation>
    <subcellularLocation>
        <location evidence="1">Nucleus</location>
    </subcellularLocation>
</comment>
<dbReference type="Gramene" id="Kaladp0040s0043.1.v1.1">
    <property type="protein sequence ID" value="Kaladp0040s0043.1.v1.1.CDS.1"/>
    <property type="gene ID" value="Kaladp0040s0043.v1.1"/>
</dbReference>
<evidence type="ECO:0000256" key="1">
    <source>
        <dbReference type="ARBA" id="ARBA00004123"/>
    </source>
</evidence>
<evidence type="ECO:0000256" key="3">
    <source>
        <dbReference type="ARBA" id="ARBA00017411"/>
    </source>
</evidence>
<reference evidence="10" key="1">
    <citation type="submission" date="2021-01" db="UniProtKB">
        <authorList>
            <consortium name="EnsemblPlants"/>
        </authorList>
    </citation>
    <scope>IDENTIFICATION</scope>
</reference>
<organism evidence="10 11">
    <name type="scientific">Kalanchoe fedtschenkoi</name>
    <name type="common">Lavender scallops</name>
    <name type="synonym">South American air plant</name>
    <dbReference type="NCBI Taxonomy" id="63787"/>
    <lineage>
        <taxon>Eukaryota</taxon>
        <taxon>Viridiplantae</taxon>
        <taxon>Streptophyta</taxon>
        <taxon>Embryophyta</taxon>
        <taxon>Tracheophyta</taxon>
        <taxon>Spermatophyta</taxon>
        <taxon>Magnoliopsida</taxon>
        <taxon>eudicotyledons</taxon>
        <taxon>Gunneridae</taxon>
        <taxon>Pentapetalae</taxon>
        <taxon>Saxifragales</taxon>
        <taxon>Crassulaceae</taxon>
        <taxon>Kalanchoe</taxon>
    </lineage>
</organism>
<evidence type="ECO:0000256" key="7">
    <source>
        <dbReference type="ARBA" id="ARBA00023242"/>
    </source>
</evidence>
<evidence type="ECO:0000313" key="11">
    <source>
        <dbReference type="Proteomes" id="UP000594263"/>
    </source>
</evidence>
<keyword evidence="5" id="KW-0779">Telomere</keyword>
<dbReference type="GO" id="GO:0000781">
    <property type="term" value="C:chromosome, telomeric region"/>
    <property type="evidence" value="ECO:0007669"/>
    <property type="project" value="UniProtKB-SubCell"/>
</dbReference>
<dbReference type="PANTHER" id="PTHR13989">
    <property type="entry name" value="REPLICATION PROTEIN A-RELATED"/>
    <property type="match status" value="1"/>
</dbReference>
<dbReference type="Proteomes" id="UP000594263">
    <property type="component" value="Unplaced"/>
</dbReference>
<proteinExistence type="predicted"/>
<dbReference type="SUPFAM" id="SSF50249">
    <property type="entry name" value="Nucleic acid-binding proteins"/>
    <property type="match status" value="1"/>
</dbReference>
<keyword evidence="11" id="KW-1185">Reference proteome</keyword>
<evidence type="ECO:0000256" key="5">
    <source>
        <dbReference type="ARBA" id="ARBA00022895"/>
    </source>
</evidence>
<dbReference type="Gene3D" id="2.40.50.140">
    <property type="entry name" value="Nucleic acid-binding proteins"/>
    <property type="match status" value="1"/>
</dbReference>
<dbReference type="OMA" id="ECYDLPP"/>
<evidence type="ECO:0000256" key="8">
    <source>
        <dbReference type="ARBA" id="ARBA00030039"/>
    </source>
</evidence>
<feature type="domain" description="OB" evidence="9">
    <location>
        <begin position="43"/>
        <end position="130"/>
    </location>
</feature>
<dbReference type="Pfam" id="PF01336">
    <property type="entry name" value="tRNA_anti-codon"/>
    <property type="match status" value="1"/>
</dbReference>
<evidence type="ECO:0000256" key="4">
    <source>
        <dbReference type="ARBA" id="ARBA00022454"/>
    </source>
</evidence>
<dbReference type="PANTHER" id="PTHR13989:SF33">
    <property type="entry name" value="CST COMPLEX SUBUNIT STN1"/>
    <property type="match status" value="1"/>
</dbReference>
<keyword evidence="4" id="KW-0158">Chromosome</keyword>
<keyword evidence="6" id="KW-0238">DNA-binding</keyword>
<protein>
    <recommendedName>
        <fullName evidence="3">CST complex subunit STN1</fullName>
    </recommendedName>
    <alternativeName>
        <fullName evidence="8">Suppressor of cdc thirteen homolog</fullName>
    </alternativeName>
</protein>
<dbReference type="EnsemblPlants" id="Kaladp0040s0043.1.v1.1">
    <property type="protein sequence ID" value="Kaladp0040s0043.1.v1.1.CDS.1"/>
    <property type="gene ID" value="Kaladp0040s0043.v1.1"/>
</dbReference>
<dbReference type="InterPro" id="IPR004365">
    <property type="entry name" value="NA-bd_OB_tRNA"/>
</dbReference>
<evidence type="ECO:0000313" key="10">
    <source>
        <dbReference type="EnsemblPlants" id="Kaladp0040s0043.1.v1.1.CDS.1"/>
    </source>
</evidence>
<dbReference type="InterPro" id="IPR040260">
    <property type="entry name" value="RFA2-like"/>
</dbReference>
<evidence type="ECO:0000256" key="2">
    <source>
        <dbReference type="ARBA" id="ARBA00004574"/>
    </source>
</evidence>
<dbReference type="GO" id="GO:0005634">
    <property type="term" value="C:nucleus"/>
    <property type="evidence" value="ECO:0007669"/>
    <property type="project" value="UniProtKB-SubCell"/>
</dbReference>
<name>A0A7N0TLW6_KALFE</name>
<evidence type="ECO:0000259" key="9">
    <source>
        <dbReference type="Pfam" id="PF01336"/>
    </source>
</evidence>
<dbReference type="AlphaFoldDB" id="A0A7N0TLW6"/>
<keyword evidence="7" id="KW-0539">Nucleus</keyword>
<accession>A0A7N0TLW6</accession>
<evidence type="ECO:0000256" key="6">
    <source>
        <dbReference type="ARBA" id="ARBA00023125"/>
    </source>
</evidence>
<dbReference type="GO" id="GO:0016233">
    <property type="term" value="P:telomere capping"/>
    <property type="evidence" value="ECO:0007669"/>
    <property type="project" value="EnsemblPlants"/>
</dbReference>